<evidence type="ECO:0000256" key="4">
    <source>
        <dbReference type="ARBA" id="ARBA00011771"/>
    </source>
</evidence>
<evidence type="ECO:0000256" key="7">
    <source>
        <dbReference type="ARBA" id="ARBA00023002"/>
    </source>
</evidence>
<proteinExistence type="inferred from homology"/>
<dbReference type="PANTHER" id="PTHR42958:SF2">
    <property type="entry name" value="UPTAKE HYDROGENASE LARGE SUBUNIT"/>
    <property type="match status" value="1"/>
</dbReference>
<dbReference type="InterPro" id="IPR029014">
    <property type="entry name" value="NiFe-Hase_large"/>
</dbReference>
<evidence type="ECO:0000256" key="6">
    <source>
        <dbReference type="ARBA" id="ARBA00022723"/>
    </source>
</evidence>
<dbReference type="PROSITE" id="PS00508">
    <property type="entry name" value="NI_HGENASE_L_2"/>
    <property type="match status" value="1"/>
</dbReference>
<evidence type="ECO:0000313" key="12">
    <source>
        <dbReference type="Proteomes" id="UP000521676"/>
    </source>
</evidence>
<sequence length="568" mass="62867">MTRIAIDPVTRIEGHLRIEVEVQDGIVTDAWSSGTMFRGIELILKDRDPRDAWVFAQRICGVCTTVHALTSVRAVENALNITIPENARLLRQLISGAQLVQDHVIHFYHLHALDWVDVTLALKADPGATSTLAQSISDYPKSSKAYFKGVQDKLKAFVDSGQLGLFANGYWGHPAYKLPPEANLMAVAHYLEALDWQRDYIRIHAILGGKNPHLQSYLVGGMATAINPNSPGALNADGLSLLANLLKKGQDFVSQVYVPDVLAVAPFYKEWAKLGTGLGNYMAYGDYPSDNQNNPDTYFFPRGLILNKDLSNVQPIDHNQIAEHVAHSWYSYQGGDEKPLHPWSGETKPNYTGPKPPFEMITTDKYSWLKAPRYQDNAVEVGPLARMLVAYAKDKAGARPVIDSVLKQLGVDASALFSTLGRVAARAIEASLMTQQLPTWLNQLEENIGRGNLDIHNNTYWKPESWPKEAQGYGFHEAPRGALGHWVQIKDGVIKNYQAVVPSTWNAGPRDAKGQRGAYEQALIGTPVVNPEQPVEILRTIHSFDPCLACAVHVVDPKGREYSNVRVV</sequence>
<protein>
    <submittedName>
        <fullName evidence="10">Nickel-dependent hydrogenase large subunit</fullName>
    </submittedName>
</protein>
<comment type="subunit">
    <text evidence="4">Heterodimer of a large and a small subunit.</text>
</comment>
<keyword evidence="8" id="KW-0460">Magnesium</keyword>
<dbReference type="GO" id="GO:0008901">
    <property type="term" value="F:ferredoxin hydrogenase activity"/>
    <property type="evidence" value="ECO:0007669"/>
    <property type="project" value="InterPro"/>
</dbReference>
<dbReference type="EMBL" id="JACATZ010000003">
    <property type="protein sequence ID" value="NWJ49065.1"/>
    <property type="molecule type" value="Genomic_DNA"/>
</dbReference>
<dbReference type="InterPro" id="IPR050867">
    <property type="entry name" value="NiFe/NiFeSe_hydrgnase_LSU"/>
</dbReference>
<dbReference type="SUPFAM" id="SSF56762">
    <property type="entry name" value="HydB/Nqo4-like"/>
    <property type="match status" value="1"/>
</dbReference>
<dbReference type="PROSITE" id="PS00507">
    <property type="entry name" value="NI_HGENASE_L_1"/>
    <property type="match status" value="1"/>
</dbReference>
<dbReference type="AlphaFoldDB" id="A0A8T7MAA6"/>
<comment type="cofactor">
    <cofactor evidence="1 8">
        <name>Ni(2+)</name>
        <dbReference type="ChEBI" id="CHEBI:49786"/>
    </cofactor>
</comment>
<dbReference type="RefSeq" id="WP_341470896.1">
    <property type="nucleotide sequence ID" value="NZ_CP128400.1"/>
</dbReference>
<dbReference type="Gene3D" id="1.10.645.10">
    <property type="entry name" value="Cytochrome-c3 Hydrogenase, chain B"/>
    <property type="match status" value="1"/>
</dbReference>
<comment type="similarity">
    <text evidence="3 9">Belongs to the [NiFe]/[NiFeSe] hydrogenase large subunit family.</text>
</comment>
<reference evidence="11" key="2">
    <citation type="journal article" date="2024" name="Nature">
        <title>Anoxygenic phototroph of the Chloroflexota uses a type I reaction centre.</title>
        <authorList>
            <person name="Tsuji J.M."/>
            <person name="Shaw N.A."/>
            <person name="Nagashima S."/>
            <person name="Venkiteswaran J.J."/>
            <person name="Schiff S.L."/>
            <person name="Watanabe T."/>
            <person name="Fukui M."/>
            <person name="Hanada S."/>
            <person name="Tank M."/>
            <person name="Neufeld J.D."/>
        </authorList>
    </citation>
    <scope>NUCLEOTIDE SEQUENCE</scope>
    <source>
        <strain evidence="11">L227-S17</strain>
    </source>
</reference>
<feature type="binding site" evidence="8">
    <location>
        <position position="550"/>
    </location>
    <ligand>
        <name>Fe cation</name>
        <dbReference type="ChEBI" id="CHEBI:24875"/>
    </ligand>
</feature>
<feature type="binding site" evidence="8">
    <location>
        <position position="63"/>
    </location>
    <ligand>
        <name>Ni(2+)</name>
        <dbReference type="ChEBI" id="CHEBI:49786"/>
    </ligand>
</feature>
<reference evidence="10 12" key="1">
    <citation type="submission" date="2020-06" db="EMBL/GenBank/DDBJ databases">
        <title>Anoxygenic phototrophic Chloroflexota member uses a Type I reaction center.</title>
        <authorList>
            <person name="Tsuji J.M."/>
            <person name="Shaw N.A."/>
            <person name="Nagashima S."/>
            <person name="Venkiteswaran J."/>
            <person name="Schiff S.L."/>
            <person name="Hanada S."/>
            <person name="Tank M."/>
            <person name="Neufeld J.D."/>
        </authorList>
    </citation>
    <scope>NUCLEOTIDE SEQUENCE [LARGE SCALE GENOMIC DNA]</scope>
    <source>
        <strain evidence="10">L227-S17</strain>
    </source>
</reference>
<feature type="binding site" evidence="8">
    <location>
        <position position="60"/>
    </location>
    <ligand>
        <name>Ni(2+)</name>
        <dbReference type="ChEBI" id="CHEBI:49786"/>
    </ligand>
</feature>
<dbReference type="FunFam" id="1.10.645.10:FF:000002">
    <property type="entry name" value="Hydrogenase 2 large subunit"/>
    <property type="match status" value="1"/>
</dbReference>
<dbReference type="Pfam" id="PF00374">
    <property type="entry name" value="NiFeSe_Hases"/>
    <property type="match status" value="1"/>
</dbReference>
<keyword evidence="5 8" id="KW-0533">Nickel</keyword>
<keyword evidence="8" id="KW-0408">Iron</keyword>
<organism evidence="10 12">
    <name type="scientific">Candidatus Chlorohelix allophototropha</name>
    <dbReference type="NCBI Taxonomy" id="3003348"/>
    <lineage>
        <taxon>Bacteria</taxon>
        <taxon>Bacillati</taxon>
        <taxon>Chloroflexota</taxon>
        <taxon>Chloroflexia</taxon>
        <taxon>Candidatus Chloroheliales</taxon>
        <taxon>Candidatus Chloroheliaceae</taxon>
        <taxon>Candidatus Chlorohelix</taxon>
    </lineage>
</organism>
<dbReference type="GO" id="GO:0030313">
    <property type="term" value="C:cell envelope"/>
    <property type="evidence" value="ECO:0007669"/>
    <property type="project" value="UniProtKB-SubCell"/>
</dbReference>
<name>A0A8T7MAA6_9CHLR</name>
<dbReference type="InterPro" id="IPR018194">
    <property type="entry name" value="Ni-dep_hyd_lsu_Ni_BS"/>
</dbReference>
<evidence type="ECO:0000256" key="9">
    <source>
        <dbReference type="RuleBase" id="RU003896"/>
    </source>
</evidence>
<accession>A0A8T7MAA6</accession>
<keyword evidence="6 8" id="KW-0479">Metal-binding</keyword>
<feature type="binding site" evidence="8">
    <location>
        <position position="547"/>
    </location>
    <ligand>
        <name>Ni(2+)</name>
        <dbReference type="ChEBI" id="CHEBI:49786"/>
    </ligand>
</feature>
<evidence type="ECO:0000313" key="13">
    <source>
        <dbReference type="Proteomes" id="UP001431572"/>
    </source>
</evidence>
<evidence type="ECO:0000256" key="5">
    <source>
        <dbReference type="ARBA" id="ARBA00022596"/>
    </source>
</evidence>
<comment type="cofactor">
    <cofactor evidence="8">
        <name>Fe cation</name>
        <dbReference type="ChEBI" id="CHEBI:24875"/>
    </cofactor>
</comment>
<evidence type="ECO:0000256" key="1">
    <source>
        <dbReference type="ARBA" id="ARBA00001967"/>
    </source>
</evidence>
<dbReference type="EMBL" id="CP128400">
    <property type="protein sequence ID" value="WJW68993.1"/>
    <property type="molecule type" value="Genomic_DNA"/>
</dbReference>
<keyword evidence="13" id="KW-1185">Reference proteome</keyword>
<feature type="binding site" evidence="8">
    <location>
        <position position="63"/>
    </location>
    <ligand>
        <name>Fe cation</name>
        <dbReference type="ChEBI" id="CHEBI:24875"/>
    </ligand>
</feature>
<evidence type="ECO:0000313" key="10">
    <source>
        <dbReference type="EMBL" id="NWJ49065.1"/>
    </source>
</evidence>
<gene>
    <name evidence="10" type="ORF">HXX08_24675</name>
    <name evidence="11" type="ORF">OZ401_002584</name>
</gene>
<keyword evidence="7 9" id="KW-0560">Oxidoreductase</keyword>
<evidence type="ECO:0000256" key="2">
    <source>
        <dbReference type="ARBA" id="ARBA00004196"/>
    </source>
</evidence>
<feature type="binding site" evidence="8">
    <location>
        <position position="553"/>
    </location>
    <ligand>
        <name>Mg(2+)</name>
        <dbReference type="ChEBI" id="CHEBI:18420"/>
    </ligand>
</feature>
<dbReference type="PANTHER" id="PTHR42958">
    <property type="entry name" value="HYDROGENASE-2 LARGE CHAIN"/>
    <property type="match status" value="1"/>
</dbReference>
<comment type="subcellular location">
    <subcellularLocation>
        <location evidence="2">Cell envelope</location>
    </subcellularLocation>
</comment>
<dbReference type="Proteomes" id="UP001431572">
    <property type="component" value="Chromosome 2"/>
</dbReference>
<evidence type="ECO:0000313" key="11">
    <source>
        <dbReference type="EMBL" id="WJW68993.1"/>
    </source>
</evidence>
<evidence type="ECO:0000256" key="8">
    <source>
        <dbReference type="PIRSR" id="PIRSR601501-1"/>
    </source>
</evidence>
<dbReference type="GO" id="GO:0016151">
    <property type="term" value="F:nickel cation binding"/>
    <property type="evidence" value="ECO:0007669"/>
    <property type="project" value="InterPro"/>
</dbReference>
<dbReference type="InterPro" id="IPR001501">
    <property type="entry name" value="Ni-dep_hyd_lsu"/>
</dbReference>
<feature type="binding site" evidence="8">
    <location>
        <position position="41"/>
    </location>
    <ligand>
        <name>Mg(2+)</name>
        <dbReference type="ChEBI" id="CHEBI:18420"/>
    </ligand>
</feature>
<dbReference type="Proteomes" id="UP000521676">
    <property type="component" value="Unassembled WGS sequence"/>
</dbReference>
<evidence type="ECO:0000256" key="3">
    <source>
        <dbReference type="ARBA" id="ARBA00009292"/>
    </source>
</evidence>